<sequence length="168" mass="19037">MIEIVTATHSDFEAIDAIAQKNLGADYYNVHSTEEIDYMQDLHYAQGSTLVSEDDVQCTFVAKEDGVCLGFVCVTQEGPELYHLTKIYVTAPRQNNGLGSALFDRVVSYIKERHHNEQVILELNVSSHNKSANFYHRVGMHKVRENIVSLDNNFTFVQDVYSMTIDCP</sequence>
<evidence type="ECO:0000313" key="3">
    <source>
        <dbReference type="Proteomes" id="UP000250086"/>
    </source>
</evidence>
<proteinExistence type="predicted"/>
<dbReference type="InterPro" id="IPR000182">
    <property type="entry name" value="GNAT_dom"/>
</dbReference>
<dbReference type="InterPro" id="IPR016181">
    <property type="entry name" value="Acyl_CoA_acyltransferase"/>
</dbReference>
<name>A0A2X0WDR7_9GAMM</name>
<organism evidence="2 3">
    <name type="scientific">Anaerobiospirillum thomasii</name>
    <dbReference type="NCBI Taxonomy" id="179995"/>
    <lineage>
        <taxon>Bacteria</taxon>
        <taxon>Pseudomonadati</taxon>
        <taxon>Pseudomonadota</taxon>
        <taxon>Gammaproteobacteria</taxon>
        <taxon>Aeromonadales</taxon>
        <taxon>Succinivibrionaceae</taxon>
        <taxon>Anaerobiospirillum</taxon>
    </lineage>
</organism>
<dbReference type="Gene3D" id="3.40.630.30">
    <property type="match status" value="1"/>
</dbReference>
<dbReference type="EMBL" id="UAPV01000001">
    <property type="protein sequence ID" value="SPT70986.1"/>
    <property type="molecule type" value="Genomic_DNA"/>
</dbReference>
<dbReference type="AlphaFoldDB" id="A0A2X0WDR7"/>
<dbReference type="Pfam" id="PF00583">
    <property type="entry name" value="Acetyltransf_1"/>
    <property type="match status" value="1"/>
</dbReference>
<accession>A0A2X0WDR7</accession>
<dbReference type="Proteomes" id="UP000250086">
    <property type="component" value="Unassembled WGS sequence"/>
</dbReference>
<feature type="domain" description="N-acetyltransferase" evidence="1">
    <location>
        <begin position="2"/>
        <end position="168"/>
    </location>
</feature>
<dbReference type="RefSeq" id="WP_113744998.1">
    <property type="nucleotide sequence ID" value="NZ_UAPU01000005.1"/>
</dbReference>
<dbReference type="SUPFAM" id="SSF55729">
    <property type="entry name" value="Acyl-CoA N-acyltransferases (Nat)"/>
    <property type="match status" value="1"/>
</dbReference>
<evidence type="ECO:0000259" key="1">
    <source>
        <dbReference type="PROSITE" id="PS51186"/>
    </source>
</evidence>
<dbReference type="GO" id="GO:0016747">
    <property type="term" value="F:acyltransferase activity, transferring groups other than amino-acyl groups"/>
    <property type="evidence" value="ECO:0007669"/>
    <property type="project" value="InterPro"/>
</dbReference>
<protein>
    <submittedName>
        <fullName evidence="2">Predicted acetyltransferase</fullName>
    </submittedName>
</protein>
<gene>
    <name evidence="2" type="ORF">NCTC13093_02415</name>
</gene>
<dbReference type="PROSITE" id="PS51186">
    <property type="entry name" value="GNAT"/>
    <property type="match status" value="1"/>
</dbReference>
<keyword evidence="2" id="KW-0808">Transferase</keyword>
<reference evidence="2 3" key="1">
    <citation type="submission" date="2018-06" db="EMBL/GenBank/DDBJ databases">
        <authorList>
            <consortium name="Pathogen Informatics"/>
            <person name="Doyle S."/>
        </authorList>
    </citation>
    <scope>NUCLEOTIDE SEQUENCE [LARGE SCALE GENOMIC DNA]</scope>
    <source>
        <strain evidence="2 3">NCTC13093</strain>
    </source>
</reference>
<dbReference type="CDD" id="cd04301">
    <property type="entry name" value="NAT_SF"/>
    <property type="match status" value="1"/>
</dbReference>
<evidence type="ECO:0000313" key="2">
    <source>
        <dbReference type="EMBL" id="SPT70986.1"/>
    </source>
</evidence>
<dbReference type="OrthoDB" id="143110at2"/>
<keyword evidence="3" id="KW-1185">Reference proteome</keyword>